<protein>
    <submittedName>
        <fullName evidence="1">Uncharacterized protein</fullName>
    </submittedName>
</protein>
<dbReference type="Proteomes" id="UP000232062">
    <property type="component" value="Unassembled WGS sequence"/>
</dbReference>
<gene>
    <name evidence="1" type="ORF">PRCB_17605</name>
</gene>
<comment type="caution">
    <text evidence="1">The sequence shown here is derived from an EMBL/GenBank/DDBJ whole genome shotgun (WGS) entry which is preliminary data.</text>
</comment>
<dbReference type="RefSeq" id="WP_100702914.1">
    <property type="nucleotide sequence ID" value="NZ_MLFP01000008.1"/>
</dbReference>
<accession>A0A2M9W975</accession>
<proteinExistence type="predicted"/>
<sequence length="100" mass="11094">MLYSEDMTGHAVIGEAAVRLALREQEITVDALLTELNVMLKNEKLSLRRISAAIGWLRDFRSMGARDGTAKGWMLPDVDSQSGGGKAIIRLYADDEDEIR</sequence>
<organism evidence="1 2">
    <name type="scientific">Pantoea rodasii</name>
    <dbReference type="NCBI Taxonomy" id="1076549"/>
    <lineage>
        <taxon>Bacteria</taxon>
        <taxon>Pseudomonadati</taxon>
        <taxon>Pseudomonadota</taxon>
        <taxon>Gammaproteobacteria</taxon>
        <taxon>Enterobacterales</taxon>
        <taxon>Erwiniaceae</taxon>
        <taxon>Pantoea</taxon>
    </lineage>
</organism>
<dbReference type="AlphaFoldDB" id="A0A2M9W975"/>
<dbReference type="OrthoDB" id="6540030at2"/>
<reference evidence="1 2" key="1">
    <citation type="submission" date="2017-11" db="EMBL/GenBank/DDBJ databases">
        <title>The genome sequence of Pantoea rodasii DSM 26611.</title>
        <authorList>
            <person name="Gao J."/>
            <person name="Mao X."/>
            <person name="Sun J."/>
        </authorList>
    </citation>
    <scope>NUCLEOTIDE SEQUENCE [LARGE SCALE GENOMIC DNA]</scope>
    <source>
        <strain evidence="1 2">DSM 26611</strain>
    </source>
</reference>
<keyword evidence="2" id="KW-1185">Reference proteome</keyword>
<evidence type="ECO:0000313" key="2">
    <source>
        <dbReference type="Proteomes" id="UP000232062"/>
    </source>
</evidence>
<evidence type="ECO:0000313" key="1">
    <source>
        <dbReference type="EMBL" id="PJZ04096.1"/>
    </source>
</evidence>
<name>A0A2M9W975_9GAMM</name>
<dbReference type="EMBL" id="PIQI01000025">
    <property type="protein sequence ID" value="PJZ04096.1"/>
    <property type="molecule type" value="Genomic_DNA"/>
</dbReference>